<dbReference type="AlphaFoldDB" id="A0A9P6Y7M6"/>
<evidence type="ECO:0000313" key="2">
    <source>
        <dbReference type="EMBL" id="KAG1541462.1"/>
    </source>
</evidence>
<comment type="caution">
    <text evidence="2">The sequence shown here is derived from an EMBL/GenBank/DDBJ whole genome shotgun (WGS) entry which is preliminary data.</text>
</comment>
<evidence type="ECO:0000256" key="1">
    <source>
        <dbReference type="SAM" id="Phobius"/>
    </source>
</evidence>
<keyword evidence="1" id="KW-1133">Transmembrane helix</keyword>
<evidence type="ECO:0000313" key="3">
    <source>
        <dbReference type="Proteomes" id="UP000717996"/>
    </source>
</evidence>
<dbReference type="InterPro" id="IPR049500">
    <property type="entry name" value="Peptidase_M50B-like"/>
</dbReference>
<feature type="transmembrane region" description="Helical" evidence="1">
    <location>
        <begin position="133"/>
        <end position="153"/>
    </location>
</feature>
<feature type="transmembrane region" description="Helical" evidence="1">
    <location>
        <begin position="36"/>
        <end position="56"/>
    </location>
</feature>
<name>A0A9P6Y7M6_RHIOR</name>
<dbReference type="PANTHER" id="PTHR33979">
    <property type="entry name" value="OS02G0221600 PROTEIN"/>
    <property type="match status" value="1"/>
</dbReference>
<feature type="transmembrane region" description="Helical" evidence="1">
    <location>
        <begin position="160"/>
        <end position="177"/>
    </location>
</feature>
<feature type="transmembrane region" description="Helical" evidence="1">
    <location>
        <begin position="232"/>
        <end position="253"/>
    </location>
</feature>
<keyword evidence="1" id="KW-0812">Transmembrane</keyword>
<keyword evidence="1" id="KW-0472">Membrane</keyword>
<accession>A0A9P6Y7M6</accession>
<dbReference type="Proteomes" id="UP000717996">
    <property type="component" value="Unassembled WGS sequence"/>
</dbReference>
<evidence type="ECO:0008006" key="4">
    <source>
        <dbReference type="Google" id="ProtNLM"/>
    </source>
</evidence>
<dbReference type="OrthoDB" id="40823at2759"/>
<sequence>MAPVLEYNSYERYLVARQAVAEAATSSLTPTQDQKITLIIIGVYTAAILVLWNMPIAKIVLSPFKLLTVGLHEFSHAFIGCLTCAKIESIEIDPDEGGVTRMRGGIPMCTLPAGYLGSSLIGAILVMCGFNILASKIASIILGVCLLFTLWWAKNWLTRGIGLLFIGVMIFLWWLAHGAGLKYFVLFVGVMSCLYCLWDILDDLVFRKLHESDAAKFAQVCGSCMSSRVWGIFWFIISLVFFVAGILVGLAAFKEDQQEQQAQAQGFGCISRNSVLPTGAISASESTRSLKRKKKKSNLSSSFVNPTDIFAQNLSDAVMDAEDSDDLEAYVYRDKPKHANWNFDPDHHYSYPLYQQQHPYYYYSSTDTDGCESSAAANNAIYGEKLSSRHPMLRTTVSEIPPPIKEINTRKIRPLYNTFYCSQHTHQSGDEDYSFRQARRRKPVSNHSRSNSNWWTITMTTASFSVFASSHYVPTSLNNITLSGADPAEFLGTIYHLEDPLIYESGTFLSSKESIATSQIRIKTPGSTKDDNTGNERWSLLIRYPYELTIRGVLKYQMTPFPLILSQLHTVRVCKMASVDPSSGQISDNVAIPEKSICDDPSPIEGS</sequence>
<gene>
    <name evidence="2" type="ORF">G6F51_007878</name>
</gene>
<dbReference type="EMBL" id="JAANIT010001232">
    <property type="protein sequence ID" value="KAG1541462.1"/>
    <property type="molecule type" value="Genomic_DNA"/>
</dbReference>
<feature type="transmembrane region" description="Helical" evidence="1">
    <location>
        <begin position="183"/>
        <end position="201"/>
    </location>
</feature>
<protein>
    <recommendedName>
        <fullName evidence="4">Peptidase M50B-like-domain-containing protein</fullName>
    </recommendedName>
</protein>
<reference evidence="2" key="1">
    <citation type="journal article" date="2020" name="Microb. Genom.">
        <title>Genetic diversity of clinical and environmental Mucorales isolates obtained from an investigation of mucormycosis cases among solid organ transplant recipients.</title>
        <authorList>
            <person name="Nguyen M.H."/>
            <person name="Kaul D."/>
            <person name="Muto C."/>
            <person name="Cheng S.J."/>
            <person name="Richter R.A."/>
            <person name="Bruno V.M."/>
            <person name="Liu G."/>
            <person name="Beyhan S."/>
            <person name="Sundermann A.J."/>
            <person name="Mounaud S."/>
            <person name="Pasculle A.W."/>
            <person name="Nierman W.C."/>
            <person name="Driscoll E."/>
            <person name="Cumbie R."/>
            <person name="Clancy C.J."/>
            <person name="Dupont C.L."/>
        </authorList>
    </citation>
    <scope>NUCLEOTIDE SEQUENCE</scope>
    <source>
        <strain evidence="2">GL16</strain>
    </source>
</reference>
<dbReference type="PANTHER" id="PTHR33979:SF2">
    <property type="entry name" value="PEPTIDASE M50B-LIKE-DOMAIN-CONTAINING PROTEIN"/>
    <property type="match status" value="1"/>
</dbReference>
<organism evidence="2 3">
    <name type="scientific">Rhizopus oryzae</name>
    <name type="common">Mucormycosis agent</name>
    <name type="synonym">Rhizopus arrhizus var. delemar</name>
    <dbReference type="NCBI Taxonomy" id="64495"/>
    <lineage>
        <taxon>Eukaryota</taxon>
        <taxon>Fungi</taxon>
        <taxon>Fungi incertae sedis</taxon>
        <taxon>Mucoromycota</taxon>
        <taxon>Mucoromycotina</taxon>
        <taxon>Mucoromycetes</taxon>
        <taxon>Mucorales</taxon>
        <taxon>Mucorineae</taxon>
        <taxon>Rhizopodaceae</taxon>
        <taxon>Rhizopus</taxon>
    </lineage>
</organism>
<proteinExistence type="predicted"/>
<dbReference type="Pfam" id="PF13398">
    <property type="entry name" value="Peptidase_M50B"/>
    <property type="match status" value="1"/>
</dbReference>
<feature type="transmembrane region" description="Helical" evidence="1">
    <location>
        <begin position="109"/>
        <end position="127"/>
    </location>
</feature>